<dbReference type="PROSITE" id="PS51257">
    <property type="entry name" value="PROKAR_LIPOPROTEIN"/>
    <property type="match status" value="1"/>
</dbReference>
<dbReference type="GO" id="GO:0043190">
    <property type="term" value="C:ATP-binding cassette (ABC) transporter complex"/>
    <property type="evidence" value="ECO:0007669"/>
    <property type="project" value="InterPro"/>
</dbReference>
<protein>
    <submittedName>
        <fullName evidence="3">Peptide/nickel transport system substrate-binding protein</fullName>
    </submittedName>
</protein>
<dbReference type="InterPro" id="IPR039424">
    <property type="entry name" value="SBP_5"/>
</dbReference>
<gene>
    <name evidence="3" type="ORF">BJ998_007313</name>
</gene>
<dbReference type="GO" id="GO:0015833">
    <property type="term" value="P:peptide transport"/>
    <property type="evidence" value="ECO:0007669"/>
    <property type="project" value="TreeGrafter"/>
</dbReference>
<proteinExistence type="predicted"/>
<reference evidence="3 4" key="1">
    <citation type="submission" date="2020-08" db="EMBL/GenBank/DDBJ databases">
        <title>Sequencing the genomes of 1000 actinobacteria strains.</title>
        <authorList>
            <person name="Klenk H.-P."/>
        </authorList>
    </citation>
    <scope>NUCLEOTIDE SEQUENCE [LARGE SCALE GENOMIC DNA]</scope>
    <source>
        <strain evidence="3 4">DSM 43851</strain>
    </source>
</reference>
<dbReference type="Proteomes" id="UP000585638">
    <property type="component" value="Unassembled WGS sequence"/>
</dbReference>
<dbReference type="InterPro" id="IPR000914">
    <property type="entry name" value="SBP_5_dom"/>
</dbReference>
<evidence type="ECO:0000256" key="1">
    <source>
        <dbReference type="SAM" id="SignalP"/>
    </source>
</evidence>
<dbReference type="Gene3D" id="3.10.105.10">
    <property type="entry name" value="Dipeptide-binding Protein, Domain 3"/>
    <property type="match status" value="1"/>
</dbReference>
<dbReference type="Gene3D" id="3.90.76.10">
    <property type="entry name" value="Dipeptide-binding Protein, Domain 1"/>
    <property type="match status" value="1"/>
</dbReference>
<sequence>MMFQQARRGRRRAAAVAAVVLAALTAAGCAGGSGSGGRDDTLVVYTGQSSDYQVNFNPFSPNLIEGPGTIFEPLFFYNVVRNDPPAPRLGTAYSWNATGTELDITVRDNATWSDGVKFTAADVVYTLDLISKNKALNTTGYAGQARAVDDTHVAVTFPEPSFMQGPQVLGRIFIVPQHLWKDIANPVTDPVKNPVGTGPYQLDDFKPQAFTLKANPHYWGGEPAVKKIRAVSLSGNQAGADALAAGTIDWQTGPVPDIKDIEKNYPGYKAAITPLNQVALFTCSNAQLGCTGPQTDPAVRKAIYYALNRTQLNSLAFENTSTPISPGFALIGRDDKLISGKLHDRTAPMSPDTAKAAQVLAEAGYTKGADGVYARNGTPLALSVKVVAGWTDYITAVDTMAQQLQRFGIKLTAEQLSWNEWSDARGRGQYQLLIDSLYQGPAPDPFYLYSYFFSSKNTAPAGQVANPNFGRFSDPAVDAALAALDKIDGKDTAARQPYLDTVQTRIEEVMPYIPVLTGSAISEFNAAKFTGFPTKDDVYAFPAVWGRPDASQIYIHLKPAG</sequence>
<evidence type="ECO:0000313" key="4">
    <source>
        <dbReference type="Proteomes" id="UP000585638"/>
    </source>
</evidence>
<dbReference type="InterPro" id="IPR030678">
    <property type="entry name" value="Peptide/Ni-bd"/>
</dbReference>
<accession>A0A7W9KP39</accession>
<name>A0A7W9KP39_9PSEU</name>
<dbReference type="GO" id="GO:1904680">
    <property type="term" value="F:peptide transmembrane transporter activity"/>
    <property type="evidence" value="ECO:0007669"/>
    <property type="project" value="TreeGrafter"/>
</dbReference>
<organism evidence="3 4">
    <name type="scientific">Kutzneria kofuensis</name>
    <dbReference type="NCBI Taxonomy" id="103725"/>
    <lineage>
        <taxon>Bacteria</taxon>
        <taxon>Bacillati</taxon>
        <taxon>Actinomycetota</taxon>
        <taxon>Actinomycetes</taxon>
        <taxon>Pseudonocardiales</taxon>
        <taxon>Pseudonocardiaceae</taxon>
        <taxon>Kutzneria</taxon>
    </lineage>
</organism>
<dbReference type="Gene3D" id="3.40.190.10">
    <property type="entry name" value="Periplasmic binding protein-like II"/>
    <property type="match status" value="1"/>
</dbReference>
<dbReference type="PIRSF" id="PIRSF002741">
    <property type="entry name" value="MppA"/>
    <property type="match status" value="1"/>
</dbReference>
<dbReference type="PANTHER" id="PTHR30290">
    <property type="entry name" value="PERIPLASMIC BINDING COMPONENT OF ABC TRANSPORTER"/>
    <property type="match status" value="1"/>
</dbReference>
<comment type="caution">
    <text evidence="3">The sequence shown here is derived from an EMBL/GenBank/DDBJ whole genome shotgun (WGS) entry which is preliminary data.</text>
</comment>
<dbReference type="Pfam" id="PF00496">
    <property type="entry name" value="SBP_bac_5"/>
    <property type="match status" value="1"/>
</dbReference>
<keyword evidence="4" id="KW-1185">Reference proteome</keyword>
<dbReference type="EMBL" id="JACHIR010000001">
    <property type="protein sequence ID" value="MBB5896117.1"/>
    <property type="molecule type" value="Genomic_DNA"/>
</dbReference>
<dbReference type="CDD" id="cd08509">
    <property type="entry name" value="PBP2_TmCBP_oligosaccharides_like"/>
    <property type="match status" value="1"/>
</dbReference>
<dbReference type="AlphaFoldDB" id="A0A7W9KP39"/>
<keyword evidence="1" id="KW-0732">Signal</keyword>
<feature type="chain" id="PRO_5031020384" evidence="1">
    <location>
        <begin position="33"/>
        <end position="561"/>
    </location>
</feature>
<feature type="domain" description="Solute-binding protein family 5" evidence="2">
    <location>
        <begin position="86"/>
        <end position="457"/>
    </location>
</feature>
<evidence type="ECO:0000313" key="3">
    <source>
        <dbReference type="EMBL" id="MBB5896117.1"/>
    </source>
</evidence>
<evidence type="ECO:0000259" key="2">
    <source>
        <dbReference type="Pfam" id="PF00496"/>
    </source>
</evidence>
<dbReference type="SUPFAM" id="SSF53850">
    <property type="entry name" value="Periplasmic binding protein-like II"/>
    <property type="match status" value="1"/>
</dbReference>
<feature type="signal peptide" evidence="1">
    <location>
        <begin position="1"/>
        <end position="32"/>
    </location>
</feature>
<dbReference type="GO" id="GO:0042597">
    <property type="term" value="C:periplasmic space"/>
    <property type="evidence" value="ECO:0007669"/>
    <property type="project" value="UniProtKB-ARBA"/>
</dbReference>